<dbReference type="EMBL" id="KM982402">
    <property type="protein sequence ID" value="AKI79976.1"/>
    <property type="molecule type" value="Genomic_DNA"/>
</dbReference>
<dbReference type="InterPro" id="IPR014724">
    <property type="entry name" value="RNA_pol_RPB2_OB-fold"/>
</dbReference>
<comment type="catalytic activity">
    <reaction evidence="7">
        <text>RNA(n) + a ribonucleoside 5'-triphosphate = RNA(n+1) + diphosphate</text>
        <dbReference type="Rhea" id="RHEA:21248"/>
        <dbReference type="Rhea" id="RHEA-COMP:14527"/>
        <dbReference type="Rhea" id="RHEA-COMP:17342"/>
        <dbReference type="ChEBI" id="CHEBI:33019"/>
        <dbReference type="ChEBI" id="CHEBI:61557"/>
        <dbReference type="ChEBI" id="CHEBI:140395"/>
        <dbReference type="EC" id="2.7.7.6"/>
    </reaction>
</comment>
<dbReference type="Gene3D" id="2.40.50.150">
    <property type="match status" value="1"/>
</dbReference>
<comment type="similarity">
    <text evidence="1">Belongs to the RNA polymerase beta chain family.</text>
</comment>
<dbReference type="InterPro" id="IPR015712">
    <property type="entry name" value="DNA-dir_RNA_pol_su2"/>
</dbReference>
<dbReference type="PANTHER" id="PTHR20856">
    <property type="entry name" value="DNA-DIRECTED RNA POLYMERASE I SUBUNIT 2"/>
    <property type="match status" value="1"/>
</dbReference>
<dbReference type="Gene3D" id="2.40.270.10">
    <property type="entry name" value="DNA-directed RNA polymerase, subunit 2, domain 6"/>
    <property type="match status" value="1"/>
</dbReference>
<name>A0A0G2YA34_9VIRU</name>
<keyword evidence="4" id="KW-0808">Transferase</keyword>
<dbReference type="InterPro" id="IPR007121">
    <property type="entry name" value="RNA_pol_bsu_CS"/>
</dbReference>
<dbReference type="Proteomes" id="UP000240461">
    <property type="component" value="Segment"/>
</dbReference>
<proteinExistence type="inferred from homology"/>
<evidence type="ECO:0000256" key="4">
    <source>
        <dbReference type="ARBA" id="ARBA00022679"/>
    </source>
</evidence>
<dbReference type="SUPFAM" id="SSF64484">
    <property type="entry name" value="beta and beta-prime subunits of DNA dependent RNA-polymerase"/>
    <property type="match status" value="1"/>
</dbReference>
<dbReference type="InterPro" id="IPR007120">
    <property type="entry name" value="DNA-dir_RNAP_su2_dom"/>
</dbReference>
<keyword evidence="3 9" id="KW-0240">DNA-directed RNA polymerase</keyword>
<evidence type="ECO:0000256" key="1">
    <source>
        <dbReference type="ARBA" id="ARBA00006835"/>
    </source>
</evidence>
<evidence type="ECO:0000313" key="9">
    <source>
        <dbReference type="EMBL" id="AKI79976.1"/>
    </source>
</evidence>
<feature type="domain" description="DNA-directed RNA polymerase subunit 2 hybrid-binding" evidence="8">
    <location>
        <begin position="16"/>
        <end position="301"/>
    </location>
</feature>
<evidence type="ECO:0000256" key="7">
    <source>
        <dbReference type="ARBA" id="ARBA00048552"/>
    </source>
</evidence>
<keyword evidence="6" id="KW-0804">Transcription</keyword>
<dbReference type="GO" id="GO:0006351">
    <property type="term" value="P:DNA-templated transcription"/>
    <property type="evidence" value="ECO:0007669"/>
    <property type="project" value="InterPro"/>
</dbReference>
<evidence type="ECO:0000313" key="10">
    <source>
        <dbReference type="Proteomes" id="UP000240461"/>
    </source>
</evidence>
<dbReference type="GO" id="GO:0003899">
    <property type="term" value="F:DNA-directed RNA polymerase activity"/>
    <property type="evidence" value="ECO:0007669"/>
    <property type="project" value="UniProtKB-EC"/>
</dbReference>
<evidence type="ECO:0000256" key="6">
    <source>
        <dbReference type="ARBA" id="ARBA00023163"/>
    </source>
</evidence>
<dbReference type="KEGG" id="vg:80513774"/>
<dbReference type="Pfam" id="PF00562">
    <property type="entry name" value="RNA_pol_Rpb2_6"/>
    <property type="match status" value="1"/>
</dbReference>
<dbReference type="EC" id="2.7.7.6" evidence="2"/>
<accession>A0A0G2YA34</accession>
<dbReference type="GO" id="GO:0003677">
    <property type="term" value="F:DNA binding"/>
    <property type="evidence" value="ECO:0007669"/>
    <property type="project" value="InterPro"/>
</dbReference>
<dbReference type="InterPro" id="IPR037033">
    <property type="entry name" value="DNA-dir_RNAP_su2_hyb_sf"/>
</dbReference>
<dbReference type="PROSITE" id="PS01166">
    <property type="entry name" value="RNA_POL_BETA"/>
    <property type="match status" value="1"/>
</dbReference>
<reference evidence="9 10" key="1">
    <citation type="submission" date="2014-10" db="EMBL/GenBank/DDBJ databases">
        <title>Pan-genome analysis of Brazilian lineage A amoebal mimiviruses.</title>
        <authorList>
            <person name="Assis F.L."/>
            <person name="Abrahao J.S."/>
            <person name="Kroon E.G."/>
            <person name="Dornas F.P."/>
            <person name="Andrade K.R."/>
            <person name="Borato P.V.M."/>
            <person name="Pilotto M.R."/>
            <person name="Benamar S."/>
            <person name="LaScola B."/>
            <person name="Colson P."/>
        </authorList>
    </citation>
    <scope>NUCLEOTIDE SEQUENCE [LARGE SCALE GENOMIC DNA]</scope>
    <source>
        <strain evidence="9 10">Kroon</strain>
    </source>
</reference>
<evidence type="ECO:0000256" key="3">
    <source>
        <dbReference type="ARBA" id="ARBA00022478"/>
    </source>
</evidence>
<protein>
    <recommendedName>
        <fullName evidence="2">DNA-directed RNA polymerase</fullName>
        <ecNumber evidence="2">2.7.7.6</ecNumber>
    </recommendedName>
</protein>
<evidence type="ECO:0000259" key="8">
    <source>
        <dbReference type="Pfam" id="PF00562"/>
    </source>
</evidence>
<dbReference type="GO" id="GO:0000428">
    <property type="term" value="C:DNA-directed RNA polymerase complex"/>
    <property type="evidence" value="ECO:0007669"/>
    <property type="project" value="UniProtKB-KW"/>
</dbReference>
<dbReference type="GO" id="GO:0032549">
    <property type="term" value="F:ribonucleoside binding"/>
    <property type="evidence" value="ECO:0007669"/>
    <property type="project" value="InterPro"/>
</dbReference>
<organism evidence="9 10">
    <name type="scientific">Acanthamoeba polyphaga mimivirus Kroon</name>
    <dbReference type="NCBI Taxonomy" id="3069720"/>
    <lineage>
        <taxon>Viruses</taxon>
        <taxon>Varidnaviria</taxon>
        <taxon>Bamfordvirae</taxon>
        <taxon>Nucleocytoviricota</taxon>
        <taxon>Megaviricetes</taxon>
        <taxon>Imitervirales</taxon>
        <taxon>Mimiviridae</taxon>
        <taxon>Megamimivirinae</taxon>
        <taxon>Mimivirus</taxon>
        <taxon>Mimivirus lagoaense</taxon>
    </lineage>
</organism>
<evidence type="ECO:0000256" key="5">
    <source>
        <dbReference type="ARBA" id="ARBA00022695"/>
    </source>
</evidence>
<keyword evidence="10" id="KW-1185">Reference proteome</keyword>
<evidence type="ECO:0000256" key="2">
    <source>
        <dbReference type="ARBA" id="ARBA00012418"/>
    </source>
</evidence>
<keyword evidence="5" id="KW-0548">Nucleotidyltransferase</keyword>
<sequence length="312" mass="34749">MTLRGNTQKMVGIIDNQEDSLVINDSAIQKGYMRAQALKKYMEIIKKNPASSQTSIFMKPDRNKVDNLRDANYDKLSEEGYAKVETVIRDGDVVIGMVNPKPTAREDEKQYKDASSIYKSLIPGAVDKVITEVNNDGYPIIKMRIRSERIPNVGDKFSSRAGQKGTIGYKIHRADMLFSKSGLIPDIIINPNCMPKRMTIGQLIECLLGKLCAVKGVYGDATPFTSVDLNAINDELVAAGYEEWGNETMYNGMNGKKLPVKIFIGPTYYQRLKQMVGDKAHSRARGPTQLLTRQAPEGRSRDGGLRIGFFQA</sequence>